<dbReference type="PANTHER" id="PTHR22656">
    <property type="entry name" value="EF-HAND CALCIUM-BINDING DOMAIN-CONTAINING PROTEIN 13"/>
    <property type="match status" value="1"/>
</dbReference>
<dbReference type="RefSeq" id="XP_025745851.1">
    <property type="nucleotide sequence ID" value="XM_025890066.1"/>
</dbReference>
<name>A0A3Q7RYF8_CALUR</name>
<gene>
    <name evidence="4" type="primary">LOC112837631</name>
</gene>
<keyword evidence="1" id="KW-0677">Repeat</keyword>
<dbReference type="InParanoid" id="A0A3Q7RYF8"/>
<evidence type="ECO:0000256" key="1">
    <source>
        <dbReference type="ARBA" id="ARBA00022737"/>
    </source>
</evidence>
<dbReference type="InterPro" id="IPR011992">
    <property type="entry name" value="EF-hand-dom_pair"/>
</dbReference>
<evidence type="ECO:0000313" key="4">
    <source>
        <dbReference type="RefSeq" id="XP_025745851.1"/>
    </source>
</evidence>
<dbReference type="Gene3D" id="1.10.238.10">
    <property type="entry name" value="EF-hand"/>
    <property type="match status" value="10"/>
</dbReference>
<dbReference type="AlphaFoldDB" id="A0A3Q7RYF8"/>
<keyword evidence="2" id="KW-0106">Calcium</keyword>
<dbReference type="PANTHER" id="PTHR22656:SF1">
    <property type="entry name" value="EF-HAND CALCIUM-BINDING DOMAIN-CONTAINING PROTEIN 13"/>
    <property type="match status" value="1"/>
</dbReference>
<reference evidence="4" key="2">
    <citation type="submission" date="2025-08" db="UniProtKB">
        <authorList>
            <consortium name="RefSeq"/>
        </authorList>
    </citation>
    <scope>IDENTIFICATION</scope>
    <source>
        <tissue evidence="4">Blood</tissue>
    </source>
</reference>
<evidence type="ECO:0000313" key="3">
    <source>
        <dbReference type="Proteomes" id="UP000286641"/>
    </source>
</evidence>
<dbReference type="Proteomes" id="UP000286641">
    <property type="component" value="Unplaced"/>
</dbReference>
<proteinExistence type="predicted"/>
<dbReference type="SUPFAM" id="SSF47473">
    <property type="entry name" value="EF-hand"/>
    <property type="match status" value="10"/>
</dbReference>
<organism evidence="3 4">
    <name type="scientific">Callorhinus ursinus</name>
    <name type="common">Northern fur seal</name>
    <dbReference type="NCBI Taxonomy" id="34884"/>
    <lineage>
        <taxon>Eukaryota</taxon>
        <taxon>Metazoa</taxon>
        <taxon>Chordata</taxon>
        <taxon>Craniata</taxon>
        <taxon>Vertebrata</taxon>
        <taxon>Euteleostomi</taxon>
        <taxon>Mammalia</taxon>
        <taxon>Eutheria</taxon>
        <taxon>Laurasiatheria</taxon>
        <taxon>Carnivora</taxon>
        <taxon>Caniformia</taxon>
        <taxon>Pinnipedia</taxon>
        <taxon>Otariidae</taxon>
        <taxon>Callorhinus</taxon>
    </lineage>
</organism>
<sequence>MGIELTGKELQSLTDNLSVDGNGKVDFDKLMDGVKTLTGGEIDVSVVGNSLGNMGLELTKKEWLTLLKNLPINADGKIYQNRLMDSVKSLKGGMVDVNKLDIVLGNMGMSLTEEELKDLTQNLPENVDGKVDIKQVMDAVKSFTGEKVDIDNLENVLKNMGIELADPEYTKLVKALPIRDDGKVYQNRILEALKSLKTSGKVDLSKVMDGVKAVTGEKADLNDVKTVLENMGIELKDKECLDLMKHLLSKDDDKIFQNRLLEVVKSLKDGKVNVNDLNAILDNMGIKISDKELKVLTKNLPADGEKIDSSDLKNFLGSLGIKLTDKEKEKLLKTLPVDAAGKVYQNGLLKAMKSLKGGKVRANDLENTLKKLGIELTEEELTKLSENLQIDANGMAGLKEVMDGVKATTGGEVDAKDVKTILKNMGLEFTDKERLKLMKNLPFNDDNKVFKNRLLEGVKSLKGGKVNIDNLDTILNNLGIKLADTELKDLAENMHVGVDEKIPLETLMENITDFTGEKIESSDLKNVLRNLGIELADKELEKMLKILPVDANGKLYRNRLLKAMKSLNDGKMKKNKLHTNLENMGLRLTEEEFAELSGQLQVDANGNVDLPNLMEAVKAITGKVDIKNLETVLGNMGIKLTDKELADLKQNLPVSVGNKVALKTLKDEVKAFTGEKIDSSDLQNILKDMGIELTDMEHKHLLKTLPIDAHEKVFQNRLLKDVRYNKRGKVDVNNLDPVLEAMEVKLTEQELSLIKDLLSGYKKVDLKNLMDKVEAVTGEEVDINDIGTVLRNMGIELTDKELSQLVKNLPVDNGKVYQRRLLDGIKFLKGGKIDSNKVDAVLGNMGMDLTEKELKDITQNLPVDGGNVDANKLESILENLGIELTPNERLNLVKTLPLNADGKVYQKRLMKGIKSLKQGSVDVNKLDTLLENMGISIKEKEFMDLIERLPDADKGKIKLNTLIEELSTALGEQIDISDVYDVLKDMKVEVTDKEYFNLVKTLPVDAEGKVYQKRLLDGVKTLKRGKVDINNLDTFLENMGIKLSHKELEDFSQTLPVDVDGKVDLENVTLKMKDFTGEKIDATNLKNILGDMGIEVNDKECLDLQKSLPVDDDQKVFRNRLLSTLKSFKGGKIDVNNLNTVLGNMGIKLKNKELKSVIQNQPMDADGNVSLKKVMSDVTAVTGEKVNVKDLKNILEDIGIEFTPKEYLELVKNLQVDDSLEGKNQSYL</sequence>
<reference key="1">
    <citation type="submission" date="2019-01" db="UniProtKB">
        <authorList>
            <consortium name="RefSeq"/>
        </authorList>
    </citation>
    <scope>IDENTIFICATION</scope>
</reference>
<protein>
    <submittedName>
        <fullName evidence="4">Uncharacterized protein LOC112837631</fullName>
    </submittedName>
</protein>
<evidence type="ECO:0000256" key="2">
    <source>
        <dbReference type="ARBA" id="ARBA00022837"/>
    </source>
</evidence>
<dbReference type="CTD" id="146779"/>
<accession>A0A3Q7RYF8</accession>
<keyword evidence="3" id="KW-1185">Reference proteome</keyword>